<comment type="caution">
    <text evidence="2">The sequence shown here is derived from an EMBL/GenBank/DDBJ whole genome shotgun (WGS) entry which is preliminary data.</text>
</comment>
<dbReference type="RefSeq" id="WP_148907298.1">
    <property type="nucleotide sequence ID" value="NZ_VNHX01000002.1"/>
</dbReference>
<evidence type="ECO:0000313" key="2">
    <source>
        <dbReference type="EMBL" id="TYP97633.1"/>
    </source>
</evidence>
<dbReference type="Proteomes" id="UP000325105">
    <property type="component" value="Unassembled WGS sequence"/>
</dbReference>
<sequence>MTIISKEVEIQDRLSTVFEELKDKKEAIRRELIETRHNYKQVCDRHIHSGFRSEMEWVEASYNHQQKFLEYDTHCYLIDILSDYRDIEGYFPEYLDMLANIESVMIKFANDERYEVSAIIKRWLVKLIQTL</sequence>
<protein>
    <submittedName>
        <fullName evidence="2">Uncharacterized protein</fullName>
    </submittedName>
</protein>
<dbReference type="EMBL" id="VNHX01000002">
    <property type="protein sequence ID" value="TYP97633.1"/>
    <property type="molecule type" value="Genomic_DNA"/>
</dbReference>
<name>A0A5S5DNW2_9SPHI</name>
<accession>A0A5S5DNW2</accession>
<reference evidence="2 3" key="1">
    <citation type="submission" date="2019-07" db="EMBL/GenBank/DDBJ databases">
        <title>Genomic Encyclopedia of Archaeal and Bacterial Type Strains, Phase II (KMG-II): from individual species to whole genera.</title>
        <authorList>
            <person name="Goeker M."/>
        </authorList>
    </citation>
    <scope>NUCLEOTIDE SEQUENCE [LARGE SCALE GENOMIC DNA]</scope>
    <source>
        <strain evidence="2 3">DSM 18850</strain>
    </source>
</reference>
<keyword evidence="1" id="KW-0175">Coiled coil</keyword>
<dbReference type="OrthoDB" id="709238at2"/>
<feature type="coiled-coil region" evidence="1">
    <location>
        <begin position="11"/>
        <end position="38"/>
    </location>
</feature>
<evidence type="ECO:0000256" key="1">
    <source>
        <dbReference type="SAM" id="Coils"/>
    </source>
</evidence>
<keyword evidence="3" id="KW-1185">Reference proteome</keyword>
<proteinExistence type="predicted"/>
<dbReference type="AlphaFoldDB" id="A0A5S5DNW2"/>
<evidence type="ECO:0000313" key="3">
    <source>
        <dbReference type="Proteomes" id="UP000325105"/>
    </source>
</evidence>
<gene>
    <name evidence="2" type="ORF">BC792_10254</name>
</gene>
<organism evidence="2 3">
    <name type="scientific">Sphingobacterium allocomposti</name>
    <dbReference type="NCBI Taxonomy" id="415956"/>
    <lineage>
        <taxon>Bacteria</taxon>
        <taxon>Pseudomonadati</taxon>
        <taxon>Bacteroidota</taxon>
        <taxon>Sphingobacteriia</taxon>
        <taxon>Sphingobacteriales</taxon>
        <taxon>Sphingobacteriaceae</taxon>
        <taxon>Sphingobacterium</taxon>
    </lineage>
</organism>